<dbReference type="InterPro" id="IPR053896">
    <property type="entry name" value="BTN3A2-like_Ig-C"/>
</dbReference>
<dbReference type="PROSITE" id="PS50835">
    <property type="entry name" value="IG_LIKE"/>
    <property type="match status" value="2"/>
</dbReference>
<evidence type="ECO:0000256" key="9">
    <source>
        <dbReference type="ARBA" id="ARBA00023180"/>
    </source>
</evidence>
<keyword evidence="3" id="KW-0812">Transmembrane</keyword>
<keyword evidence="7" id="KW-1015">Disulfide bond</keyword>
<dbReference type="GO" id="GO:0042102">
    <property type="term" value="P:positive regulation of T cell proliferation"/>
    <property type="evidence" value="ECO:0007669"/>
    <property type="project" value="TreeGrafter"/>
</dbReference>
<dbReference type="SUPFAM" id="SSF48726">
    <property type="entry name" value="Immunoglobulin"/>
    <property type="match status" value="2"/>
</dbReference>
<evidence type="ECO:0000256" key="3">
    <source>
        <dbReference type="ARBA" id="ARBA00022692"/>
    </source>
</evidence>
<dbReference type="InterPro" id="IPR036179">
    <property type="entry name" value="Ig-like_dom_sf"/>
</dbReference>
<keyword evidence="4" id="KW-0732">Signal</keyword>
<gene>
    <name evidence="12" type="primary">Icoslg_3</name>
    <name evidence="12" type="ORF">GTO96_0014073</name>
</gene>
<dbReference type="GO" id="GO:0071222">
    <property type="term" value="P:cellular response to lipopolysaccharide"/>
    <property type="evidence" value="ECO:0007669"/>
    <property type="project" value="TreeGrafter"/>
</dbReference>
<keyword evidence="10" id="KW-0393">Immunoglobulin domain</keyword>
<keyword evidence="5" id="KW-1133">Transmembrane helix</keyword>
<dbReference type="PANTHER" id="PTHR25466">
    <property type="entry name" value="T-LYMPHOCYTE ACTIVATION ANTIGEN"/>
    <property type="match status" value="1"/>
</dbReference>
<feature type="domain" description="Ig-like" evidence="11">
    <location>
        <begin position="182"/>
        <end position="270"/>
    </location>
</feature>
<dbReference type="InterPro" id="IPR051713">
    <property type="entry name" value="T-cell_Activation_Regulation"/>
</dbReference>
<dbReference type="GO" id="GO:0009897">
    <property type="term" value="C:external side of plasma membrane"/>
    <property type="evidence" value="ECO:0007669"/>
    <property type="project" value="TreeGrafter"/>
</dbReference>
<dbReference type="Pfam" id="PF07686">
    <property type="entry name" value="V-set"/>
    <property type="match status" value="1"/>
</dbReference>
<dbReference type="GO" id="GO:0042130">
    <property type="term" value="P:negative regulation of T cell proliferation"/>
    <property type="evidence" value="ECO:0007669"/>
    <property type="project" value="TreeGrafter"/>
</dbReference>
<evidence type="ECO:0000256" key="7">
    <source>
        <dbReference type="ARBA" id="ARBA00023157"/>
    </source>
</evidence>
<dbReference type="PANTHER" id="PTHR25466:SF9">
    <property type="entry name" value="FIBRONECTIN TYPE-III DOMAIN-CONTAINING PROTEIN"/>
    <property type="match status" value="1"/>
</dbReference>
<dbReference type="InterPro" id="IPR013783">
    <property type="entry name" value="Ig-like_fold"/>
</dbReference>
<evidence type="ECO:0000313" key="13">
    <source>
        <dbReference type="Proteomes" id="UP000886611"/>
    </source>
</evidence>
<dbReference type="InterPro" id="IPR013106">
    <property type="entry name" value="Ig_V-set"/>
</dbReference>
<proteinExistence type="predicted"/>
<dbReference type="EMBL" id="JAATIS010003799">
    <property type="protein sequence ID" value="KAG2463448.1"/>
    <property type="molecule type" value="Genomic_DNA"/>
</dbReference>
<dbReference type="GO" id="GO:0006955">
    <property type="term" value="P:immune response"/>
    <property type="evidence" value="ECO:0007669"/>
    <property type="project" value="TreeGrafter"/>
</dbReference>
<sequence>MLVHLLPHRPYMSELSESDVTGLWSGHPVQHPHVSPVDSYLRKKKVNLLIKDFASRSPGETIKDDNCLIAIIEETVQIPCSLDTYEPLKREDISVGWETYEGLIVHTFKKGKDYLENQDSKFKGRTQLFLPELPRGNFTLRLSDVSLTDEGEYVCRYYRIGEKSSSNLSHQCLQVAGRYSDPIVHGPASPVLKDSEVNFTCKSTGGYPKPKIQWSVNKEPFQDSSRVDTRLSKDSRERYNVTSILTVNMTEKVTVSCSVENEKLRDKRASPETECEFILCVIIKMTCQKMRSHAEKKILLTKSTPNLSFVFIVIYSNVLNIVEFK</sequence>
<comment type="caution">
    <text evidence="12">The sequence shown here is derived from an EMBL/GenBank/DDBJ whole genome shotgun (WGS) entry which is preliminary data.</text>
</comment>
<dbReference type="Proteomes" id="UP000886611">
    <property type="component" value="Unassembled WGS sequence"/>
</dbReference>
<evidence type="ECO:0000256" key="2">
    <source>
        <dbReference type="ARBA" id="ARBA00022475"/>
    </source>
</evidence>
<evidence type="ECO:0000256" key="6">
    <source>
        <dbReference type="ARBA" id="ARBA00023136"/>
    </source>
</evidence>
<dbReference type="FunFam" id="2.60.40.10:FF:000142">
    <property type="entry name" value="V-set domain-containing T-cell activation inhibitor 1"/>
    <property type="match status" value="1"/>
</dbReference>
<dbReference type="GO" id="GO:0031295">
    <property type="term" value="P:T cell costimulation"/>
    <property type="evidence" value="ECO:0007669"/>
    <property type="project" value="TreeGrafter"/>
</dbReference>
<feature type="non-terminal residue" evidence="12">
    <location>
        <position position="325"/>
    </location>
</feature>
<dbReference type="Pfam" id="PF22705">
    <property type="entry name" value="C2-set_3"/>
    <property type="match status" value="1"/>
</dbReference>
<accession>A0A8X7X913</accession>
<dbReference type="AlphaFoldDB" id="A0A8X7X913"/>
<reference evidence="12 13" key="1">
    <citation type="journal article" date="2021" name="Cell">
        <title>Tracing the genetic footprints of vertebrate landing in non-teleost ray-finned fishes.</title>
        <authorList>
            <person name="Bi X."/>
            <person name="Wang K."/>
            <person name="Yang L."/>
            <person name="Pan H."/>
            <person name="Jiang H."/>
            <person name="Wei Q."/>
            <person name="Fang M."/>
            <person name="Yu H."/>
            <person name="Zhu C."/>
            <person name="Cai Y."/>
            <person name="He Y."/>
            <person name="Gan X."/>
            <person name="Zeng H."/>
            <person name="Yu D."/>
            <person name="Zhu Y."/>
            <person name="Jiang H."/>
            <person name="Qiu Q."/>
            <person name="Yang H."/>
            <person name="Zhang Y.E."/>
            <person name="Wang W."/>
            <person name="Zhu M."/>
            <person name="He S."/>
            <person name="Zhang G."/>
        </authorList>
    </citation>
    <scope>NUCLEOTIDE SEQUENCE [LARGE SCALE GENOMIC DNA]</scope>
    <source>
        <strain evidence="12">Bchr_013</strain>
    </source>
</reference>
<dbReference type="GO" id="GO:0007166">
    <property type="term" value="P:cell surface receptor signaling pathway"/>
    <property type="evidence" value="ECO:0007669"/>
    <property type="project" value="TreeGrafter"/>
</dbReference>
<keyword evidence="6" id="KW-0472">Membrane</keyword>
<evidence type="ECO:0000256" key="4">
    <source>
        <dbReference type="ARBA" id="ARBA00022729"/>
    </source>
</evidence>
<dbReference type="Gene3D" id="2.60.40.10">
    <property type="entry name" value="Immunoglobulins"/>
    <property type="match status" value="2"/>
</dbReference>
<evidence type="ECO:0000256" key="10">
    <source>
        <dbReference type="ARBA" id="ARBA00023319"/>
    </source>
</evidence>
<evidence type="ECO:0000256" key="5">
    <source>
        <dbReference type="ARBA" id="ARBA00022989"/>
    </source>
</evidence>
<organism evidence="12 13">
    <name type="scientific">Polypterus senegalus</name>
    <name type="common">Senegal bichir</name>
    <dbReference type="NCBI Taxonomy" id="55291"/>
    <lineage>
        <taxon>Eukaryota</taxon>
        <taxon>Metazoa</taxon>
        <taxon>Chordata</taxon>
        <taxon>Craniata</taxon>
        <taxon>Vertebrata</taxon>
        <taxon>Euteleostomi</taxon>
        <taxon>Actinopterygii</taxon>
        <taxon>Polypteriformes</taxon>
        <taxon>Polypteridae</taxon>
        <taxon>Polypterus</taxon>
    </lineage>
</organism>
<keyword evidence="2" id="KW-1003">Cell membrane</keyword>
<evidence type="ECO:0000259" key="11">
    <source>
        <dbReference type="PROSITE" id="PS50835"/>
    </source>
</evidence>
<evidence type="ECO:0000256" key="8">
    <source>
        <dbReference type="ARBA" id="ARBA00023170"/>
    </source>
</evidence>
<keyword evidence="9" id="KW-0325">Glycoprotein</keyword>
<evidence type="ECO:0000313" key="12">
    <source>
        <dbReference type="EMBL" id="KAG2463448.1"/>
    </source>
</evidence>
<evidence type="ECO:0000256" key="1">
    <source>
        <dbReference type="ARBA" id="ARBA00004251"/>
    </source>
</evidence>
<feature type="domain" description="Ig-like" evidence="11">
    <location>
        <begin position="32"/>
        <end position="169"/>
    </location>
</feature>
<keyword evidence="13" id="KW-1185">Reference proteome</keyword>
<name>A0A8X7X913_POLSE</name>
<comment type="subcellular location">
    <subcellularLocation>
        <location evidence="1">Cell membrane</location>
        <topology evidence="1">Single-pass type I membrane protein</topology>
    </subcellularLocation>
</comment>
<dbReference type="InterPro" id="IPR007110">
    <property type="entry name" value="Ig-like_dom"/>
</dbReference>
<protein>
    <submittedName>
        <fullName evidence="12">ICOSL protein</fullName>
    </submittedName>
</protein>
<feature type="non-terminal residue" evidence="12">
    <location>
        <position position="1"/>
    </location>
</feature>
<keyword evidence="8" id="KW-0675">Receptor</keyword>